<sequence>KSCDACRKKKVRCEPTLEGCAQCTKYRTKCHFTPIATRRKPRRPAGFKYIAQLEERLSEVEGVLRDQSSAKQMLDTAPSASLDTSALTSGETSDPVFALEVADGPDFSTLGGFISDSLAVQSWPHPALEPEPVVVPASQRLPTKAAALELVNETFINYNRFLPLFNEADFMQDFQLKYSASNPGDAAWWACLNVVLSIAHRLRALRTSDPAPENFLAFGYLQNALGVITELNVSEHSLSAVRALVGMACILQGTSSPEPASMLVAAALRLAQAMDLHRESSNPSFTDEEAEKRRRVFWKAYILDKDISLRTGRPFSQDDDDMDVRLPSKTITDHCSIDIFNYRISLAVIQGLVYKRLYSIRAERSTESERAAAAQELSSLLSYWKSSAQGEDATWMLSGGAMAGEMIHHVVLRLTYIHCLTMIDRYLSPTTPSPSNLDLSRSDVSPPSYLCLTESRIAIRLITAIPHVDCSCVWMLLHAFFAAARSILINLNWDPTSSEAQSDLDLVKPVLRLLETLAGNSYKRSPELKQMQAICNSLNDEAKMAVQIFSNTSTAAPFGQ</sequence>
<dbReference type="GO" id="GO:0008270">
    <property type="term" value="F:zinc ion binding"/>
    <property type="evidence" value="ECO:0007669"/>
    <property type="project" value="InterPro"/>
</dbReference>
<protein>
    <submittedName>
        <fullName evidence="4">Fungal-specific transcription factor domain-containing protein</fullName>
    </submittedName>
</protein>
<evidence type="ECO:0000313" key="4">
    <source>
        <dbReference type="EMBL" id="KAH6683514.1"/>
    </source>
</evidence>
<evidence type="ECO:0000313" key="5">
    <source>
        <dbReference type="Proteomes" id="UP000770015"/>
    </source>
</evidence>
<dbReference type="Proteomes" id="UP000770015">
    <property type="component" value="Unassembled WGS sequence"/>
</dbReference>
<evidence type="ECO:0000259" key="3">
    <source>
        <dbReference type="PROSITE" id="PS50048"/>
    </source>
</evidence>
<dbReference type="OrthoDB" id="2123952at2759"/>
<evidence type="ECO:0000256" key="1">
    <source>
        <dbReference type="ARBA" id="ARBA00022723"/>
    </source>
</evidence>
<dbReference type="InterPro" id="IPR036864">
    <property type="entry name" value="Zn2-C6_fun-type_DNA-bd_sf"/>
</dbReference>
<dbReference type="PANTHER" id="PTHR46910">
    <property type="entry name" value="TRANSCRIPTION FACTOR PDR1"/>
    <property type="match status" value="1"/>
</dbReference>
<dbReference type="PROSITE" id="PS00463">
    <property type="entry name" value="ZN2_CY6_FUNGAL_1"/>
    <property type="match status" value="1"/>
</dbReference>
<dbReference type="InterPro" id="IPR001138">
    <property type="entry name" value="Zn2Cys6_DnaBD"/>
</dbReference>
<feature type="domain" description="Zn(2)-C6 fungal-type" evidence="3">
    <location>
        <begin position="2"/>
        <end position="32"/>
    </location>
</feature>
<dbReference type="GO" id="GO:0000981">
    <property type="term" value="F:DNA-binding transcription factor activity, RNA polymerase II-specific"/>
    <property type="evidence" value="ECO:0007669"/>
    <property type="project" value="InterPro"/>
</dbReference>
<accession>A0A9P8V653</accession>
<keyword evidence="2" id="KW-0539">Nucleus</keyword>
<dbReference type="AlphaFoldDB" id="A0A9P8V653"/>
<dbReference type="GO" id="GO:0006351">
    <property type="term" value="P:DNA-templated transcription"/>
    <property type="evidence" value="ECO:0007669"/>
    <property type="project" value="InterPro"/>
</dbReference>
<keyword evidence="1" id="KW-0479">Metal-binding</keyword>
<dbReference type="SMART" id="SM00066">
    <property type="entry name" value="GAL4"/>
    <property type="match status" value="1"/>
</dbReference>
<dbReference type="Gene3D" id="4.10.240.10">
    <property type="entry name" value="Zn(2)-C6 fungal-type DNA-binding domain"/>
    <property type="match status" value="1"/>
</dbReference>
<proteinExistence type="predicted"/>
<reference evidence="4" key="1">
    <citation type="journal article" date="2021" name="Nat. Commun.">
        <title>Genetic determinants of endophytism in the Arabidopsis root mycobiome.</title>
        <authorList>
            <person name="Mesny F."/>
            <person name="Miyauchi S."/>
            <person name="Thiergart T."/>
            <person name="Pickel B."/>
            <person name="Atanasova L."/>
            <person name="Karlsson M."/>
            <person name="Huettel B."/>
            <person name="Barry K.W."/>
            <person name="Haridas S."/>
            <person name="Chen C."/>
            <person name="Bauer D."/>
            <person name="Andreopoulos W."/>
            <person name="Pangilinan J."/>
            <person name="LaButti K."/>
            <person name="Riley R."/>
            <person name="Lipzen A."/>
            <person name="Clum A."/>
            <person name="Drula E."/>
            <person name="Henrissat B."/>
            <person name="Kohler A."/>
            <person name="Grigoriev I.V."/>
            <person name="Martin F.M."/>
            <person name="Hacquard S."/>
        </authorList>
    </citation>
    <scope>NUCLEOTIDE SEQUENCE</scope>
    <source>
        <strain evidence="4">MPI-SDFR-AT-0117</strain>
    </source>
</reference>
<dbReference type="Pfam" id="PF04082">
    <property type="entry name" value="Fungal_trans"/>
    <property type="match status" value="1"/>
</dbReference>
<dbReference type="SMART" id="SM00906">
    <property type="entry name" value="Fungal_trans"/>
    <property type="match status" value="2"/>
</dbReference>
<dbReference type="PROSITE" id="PS50048">
    <property type="entry name" value="ZN2_CY6_FUNGAL_2"/>
    <property type="match status" value="1"/>
</dbReference>
<dbReference type="InterPro" id="IPR007219">
    <property type="entry name" value="XnlR_reg_dom"/>
</dbReference>
<dbReference type="GO" id="GO:0003677">
    <property type="term" value="F:DNA binding"/>
    <property type="evidence" value="ECO:0007669"/>
    <property type="project" value="InterPro"/>
</dbReference>
<dbReference type="SUPFAM" id="SSF57701">
    <property type="entry name" value="Zn2/Cys6 DNA-binding domain"/>
    <property type="match status" value="1"/>
</dbReference>
<organism evidence="4 5">
    <name type="scientific">Plectosphaerella plurivora</name>
    <dbReference type="NCBI Taxonomy" id="936078"/>
    <lineage>
        <taxon>Eukaryota</taxon>
        <taxon>Fungi</taxon>
        <taxon>Dikarya</taxon>
        <taxon>Ascomycota</taxon>
        <taxon>Pezizomycotina</taxon>
        <taxon>Sordariomycetes</taxon>
        <taxon>Hypocreomycetidae</taxon>
        <taxon>Glomerellales</taxon>
        <taxon>Plectosphaerellaceae</taxon>
        <taxon>Plectosphaerella</taxon>
    </lineage>
</organism>
<feature type="non-terminal residue" evidence="4">
    <location>
        <position position="1"/>
    </location>
</feature>
<comment type="caution">
    <text evidence="4">The sequence shown here is derived from an EMBL/GenBank/DDBJ whole genome shotgun (WGS) entry which is preliminary data.</text>
</comment>
<dbReference type="InterPro" id="IPR050987">
    <property type="entry name" value="AtrR-like"/>
</dbReference>
<dbReference type="Pfam" id="PF00172">
    <property type="entry name" value="Zn_clus"/>
    <property type="match status" value="1"/>
</dbReference>
<gene>
    <name evidence="4" type="ORF">F5X68DRAFT_242328</name>
</gene>
<dbReference type="CDD" id="cd00067">
    <property type="entry name" value="GAL4"/>
    <property type="match status" value="1"/>
</dbReference>
<name>A0A9P8V653_9PEZI</name>
<evidence type="ECO:0000256" key="2">
    <source>
        <dbReference type="ARBA" id="ARBA00023242"/>
    </source>
</evidence>
<dbReference type="PANTHER" id="PTHR46910:SF25">
    <property type="entry name" value="ABC-TRANSPORTER-REGULATING TRANSCRIPTION FACTOR"/>
    <property type="match status" value="1"/>
</dbReference>
<keyword evidence="5" id="KW-1185">Reference proteome</keyword>
<dbReference type="EMBL" id="JAGSXJ010000017">
    <property type="protein sequence ID" value="KAH6683514.1"/>
    <property type="molecule type" value="Genomic_DNA"/>
</dbReference>
<dbReference type="CDD" id="cd12148">
    <property type="entry name" value="fungal_TF_MHR"/>
    <property type="match status" value="1"/>
</dbReference>